<name>A0A8J3NWD7_9ACTN</name>
<comment type="caution">
    <text evidence="2">The sequence shown here is derived from an EMBL/GenBank/DDBJ whole genome shotgun (WGS) entry which is preliminary data.</text>
</comment>
<evidence type="ECO:0000259" key="1">
    <source>
        <dbReference type="Pfam" id="PF01926"/>
    </source>
</evidence>
<protein>
    <recommendedName>
        <fullName evidence="1">G domain-containing protein</fullName>
    </recommendedName>
</protein>
<dbReference type="InterPro" id="IPR027417">
    <property type="entry name" value="P-loop_NTPase"/>
</dbReference>
<dbReference type="Proteomes" id="UP000619293">
    <property type="component" value="Unassembled WGS sequence"/>
</dbReference>
<gene>
    <name evidence="2" type="ORF">Cch02nite_67040</name>
</gene>
<dbReference type="SUPFAM" id="SSF52540">
    <property type="entry name" value="P-loop containing nucleoside triphosphate hydrolases"/>
    <property type="match status" value="1"/>
</dbReference>
<dbReference type="InterPro" id="IPR006073">
    <property type="entry name" value="GTP-bd"/>
</dbReference>
<evidence type="ECO:0000313" key="3">
    <source>
        <dbReference type="Proteomes" id="UP000619293"/>
    </source>
</evidence>
<accession>A0A8J3NWD7</accession>
<reference evidence="2 3" key="1">
    <citation type="submission" date="2021-01" db="EMBL/GenBank/DDBJ databases">
        <title>Whole genome shotgun sequence of Catellatospora chokoriensis NBRC 107358.</title>
        <authorList>
            <person name="Komaki H."/>
            <person name="Tamura T."/>
        </authorList>
    </citation>
    <scope>NUCLEOTIDE SEQUENCE [LARGE SCALE GENOMIC DNA]</scope>
    <source>
        <strain evidence="2 3">NBRC 107358</strain>
    </source>
</reference>
<dbReference type="CDD" id="cd00882">
    <property type="entry name" value="Ras_like_GTPase"/>
    <property type="match status" value="1"/>
</dbReference>
<evidence type="ECO:0000313" key="2">
    <source>
        <dbReference type="EMBL" id="GIF93260.1"/>
    </source>
</evidence>
<dbReference type="EMBL" id="BONG01000059">
    <property type="protein sequence ID" value="GIF93260.1"/>
    <property type="molecule type" value="Genomic_DNA"/>
</dbReference>
<dbReference type="AlphaFoldDB" id="A0A8J3NWD7"/>
<sequence>MTQSIPHTRPSEDQLMAQIVDLVGKRYDAALEELGLFNLVIFGKTGAGKSTLLNAVFGENVAPAPRSTISTS</sequence>
<dbReference type="Gene3D" id="3.40.50.300">
    <property type="entry name" value="P-loop containing nucleotide triphosphate hydrolases"/>
    <property type="match status" value="1"/>
</dbReference>
<organism evidence="2 3">
    <name type="scientific">Catellatospora chokoriensis</name>
    <dbReference type="NCBI Taxonomy" id="310353"/>
    <lineage>
        <taxon>Bacteria</taxon>
        <taxon>Bacillati</taxon>
        <taxon>Actinomycetota</taxon>
        <taxon>Actinomycetes</taxon>
        <taxon>Micromonosporales</taxon>
        <taxon>Micromonosporaceae</taxon>
        <taxon>Catellatospora</taxon>
    </lineage>
</organism>
<proteinExistence type="predicted"/>
<dbReference type="GO" id="GO:0005525">
    <property type="term" value="F:GTP binding"/>
    <property type="evidence" value="ECO:0007669"/>
    <property type="project" value="InterPro"/>
</dbReference>
<feature type="domain" description="G" evidence="1">
    <location>
        <begin position="39"/>
        <end position="65"/>
    </location>
</feature>
<dbReference type="Pfam" id="PF01926">
    <property type="entry name" value="MMR_HSR1"/>
    <property type="match status" value="1"/>
</dbReference>
<keyword evidence="3" id="KW-1185">Reference proteome</keyword>